<feature type="region of interest" description="Disordered" evidence="5">
    <location>
        <begin position="1"/>
        <end position="31"/>
    </location>
</feature>
<evidence type="ECO:0000313" key="9">
    <source>
        <dbReference type="Proteomes" id="UP001187682"/>
    </source>
</evidence>
<keyword evidence="3 6" id="KW-1133">Transmembrane helix</keyword>
<feature type="transmembrane region" description="Helical" evidence="6">
    <location>
        <begin position="178"/>
        <end position="197"/>
    </location>
</feature>
<evidence type="ECO:0000256" key="5">
    <source>
        <dbReference type="SAM" id="MobiDB-lite"/>
    </source>
</evidence>
<dbReference type="EMBL" id="ONZQ02000002">
    <property type="protein sequence ID" value="SPN99277.1"/>
    <property type="molecule type" value="Genomic_DNA"/>
</dbReference>
<feature type="domain" description="Amino acid permease/ SLC12A" evidence="7">
    <location>
        <begin position="42"/>
        <end position="503"/>
    </location>
</feature>
<sequence>MGLIGDSPASGMETPITIDGTASPPVQKQPKDHTERMLKARHVQLLGIGGVIGTLTFVGIGKTLIVSGPASLLIAFIFWCTVVLALTNCISEMVSYLPISSPFITFAGRYVDDAFEAAVGLNFFLLEAFLVPFEIVSCNIIIQFWTDSIPIAAVIVVLMIVLSLANVFGVKYFGTTEFWLAMGKIILFLGLTFYTIVTMSGGNPTRHAYGFENWYKPAPFLEYHVPGPKGVFLGFLKALSLASVTITGPEYVSMTAGEVEFPRRVMPRAFKAVFWRLGLIFVVSALTVGIVVPPNSKELAEAYGQNGANAAASPYVVSMRSFGIPVLPHIVNALLFTSAFSAGNGYFFCATRTLYGLALAGKVPRIFARTTEKGVPIYPTVAVLVISCVAFLQVGSGASVVFSWLISLVTSGQLINSAACCVVYLRFRKAYMTQGVPRENFPYMGYLQPYSAYYGIFWTVLMAFVSGFDVFLKGHWDLPTFLFSYFTIGLFPVVYIMYKLTKRPSFIRSKTADLRTGLETIELHESTHVPKPSR</sequence>
<feature type="transmembrane region" description="Helical" evidence="6">
    <location>
        <begin position="375"/>
        <end position="395"/>
    </location>
</feature>
<dbReference type="InterPro" id="IPR050524">
    <property type="entry name" value="APC_YAT"/>
</dbReference>
<evidence type="ECO:0000256" key="2">
    <source>
        <dbReference type="ARBA" id="ARBA00022692"/>
    </source>
</evidence>
<organism evidence="8 9">
    <name type="scientific">Cephalotrichum gorgonifer</name>
    <dbReference type="NCBI Taxonomy" id="2041049"/>
    <lineage>
        <taxon>Eukaryota</taxon>
        <taxon>Fungi</taxon>
        <taxon>Dikarya</taxon>
        <taxon>Ascomycota</taxon>
        <taxon>Pezizomycotina</taxon>
        <taxon>Sordariomycetes</taxon>
        <taxon>Hypocreomycetidae</taxon>
        <taxon>Microascales</taxon>
        <taxon>Microascaceae</taxon>
        <taxon>Cephalotrichum</taxon>
    </lineage>
</organism>
<dbReference type="InterPro" id="IPR004841">
    <property type="entry name" value="AA-permease/SLC12A_dom"/>
</dbReference>
<proteinExistence type="predicted"/>
<comment type="subcellular location">
    <subcellularLocation>
        <location evidence="1">Membrane</location>
        <topology evidence="1">Multi-pass membrane protein</topology>
    </subcellularLocation>
</comment>
<protein>
    <submittedName>
        <fullName evidence="8">Related to carnitine transporter</fullName>
    </submittedName>
</protein>
<dbReference type="PANTHER" id="PTHR43341:SF15">
    <property type="entry name" value="GENERAL AMINO ACID PERMEASE AGP2"/>
    <property type="match status" value="1"/>
</dbReference>
<keyword evidence="4 6" id="KW-0472">Membrane</keyword>
<evidence type="ECO:0000313" key="8">
    <source>
        <dbReference type="EMBL" id="SPN99277.1"/>
    </source>
</evidence>
<feature type="transmembrane region" description="Helical" evidence="6">
    <location>
        <begin position="66"/>
        <end position="86"/>
    </location>
</feature>
<dbReference type="GO" id="GO:0016020">
    <property type="term" value="C:membrane"/>
    <property type="evidence" value="ECO:0007669"/>
    <property type="project" value="UniProtKB-SubCell"/>
</dbReference>
<name>A0AAE8MS70_9PEZI</name>
<evidence type="ECO:0000256" key="1">
    <source>
        <dbReference type="ARBA" id="ARBA00004141"/>
    </source>
</evidence>
<dbReference type="Proteomes" id="UP001187682">
    <property type="component" value="Unassembled WGS sequence"/>
</dbReference>
<gene>
    <name evidence="8" type="ORF">DNG_02314</name>
</gene>
<dbReference type="AlphaFoldDB" id="A0AAE8MS70"/>
<feature type="transmembrane region" description="Helical" evidence="6">
    <location>
        <begin position="330"/>
        <end position="355"/>
    </location>
</feature>
<accession>A0AAE8MS70</accession>
<evidence type="ECO:0000256" key="6">
    <source>
        <dbReference type="SAM" id="Phobius"/>
    </source>
</evidence>
<feature type="transmembrane region" description="Helical" evidence="6">
    <location>
        <begin position="123"/>
        <end position="142"/>
    </location>
</feature>
<dbReference type="PIRSF" id="PIRSF006060">
    <property type="entry name" value="AA_transporter"/>
    <property type="match status" value="1"/>
</dbReference>
<dbReference type="Gene3D" id="1.20.1740.10">
    <property type="entry name" value="Amino acid/polyamine transporter I"/>
    <property type="match status" value="1"/>
</dbReference>
<evidence type="ECO:0000259" key="7">
    <source>
        <dbReference type="Pfam" id="PF00324"/>
    </source>
</evidence>
<evidence type="ECO:0000256" key="3">
    <source>
        <dbReference type="ARBA" id="ARBA00022989"/>
    </source>
</evidence>
<keyword evidence="2 6" id="KW-0812">Transmembrane</keyword>
<feature type="transmembrane region" description="Helical" evidence="6">
    <location>
        <begin position="478"/>
        <end position="498"/>
    </location>
</feature>
<feature type="transmembrane region" description="Helical" evidence="6">
    <location>
        <begin position="452"/>
        <end position="472"/>
    </location>
</feature>
<reference evidence="8" key="1">
    <citation type="submission" date="2018-03" db="EMBL/GenBank/DDBJ databases">
        <authorList>
            <person name="Guldener U."/>
        </authorList>
    </citation>
    <scope>NUCLEOTIDE SEQUENCE</scope>
</reference>
<feature type="transmembrane region" description="Helical" evidence="6">
    <location>
        <begin position="43"/>
        <end position="60"/>
    </location>
</feature>
<keyword evidence="9" id="KW-1185">Reference proteome</keyword>
<feature type="transmembrane region" description="Helical" evidence="6">
    <location>
        <begin position="149"/>
        <end position="172"/>
    </location>
</feature>
<feature type="transmembrane region" description="Helical" evidence="6">
    <location>
        <begin position="401"/>
        <end position="425"/>
    </location>
</feature>
<dbReference type="GO" id="GO:0015171">
    <property type="term" value="F:amino acid transmembrane transporter activity"/>
    <property type="evidence" value="ECO:0007669"/>
    <property type="project" value="TreeGrafter"/>
</dbReference>
<dbReference type="Pfam" id="PF00324">
    <property type="entry name" value="AA_permease"/>
    <property type="match status" value="1"/>
</dbReference>
<evidence type="ECO:0000256" key="4">
    <source>
        <dbReference type="ARBA" id="ARBA00023136"/>
    </source>
</evidence>
<dbReference type="PANTHER" id="PTHR43341">
    <property type="entry name" value="AMINO ACID PERMEASE"/>
    <property type="match status" value="1"/>
</dbReference>
<feature type="transmembrane region" description="Helical" evidence="6">
    <location>
        <begin position="273"/>
        <end position="292"/>
    </location>
</feature>
<comment type="caution">
    <text evidence="8">The sequence shown here is derived from an EMBL/GenBank/DDBJ whole genome shotgun (WGS) entry which is preliminary data.</text>
</comment>